<sequence length="105" mass="12154">MSFINFLKANGVSVKEESLLQSETKKIRNTIISSHNNKPSELTRCLQKGCMIKVIKYKNSPYNIYKGYIGEIMDYKRDMDTALVFLHALNSFNLIKLPLQHFIII</sequence>
<protein>
    <recommendedName>
        <fullName evidence="2">KOW domain-containing protein</fullName>
    </recommendedName>
</protein>
<dbReference type="EMBL" id="MN739708">
    <property type="protein sequence ID" value="QHT22271.1"/>
    <property type="molecule type" value="Genomic_DNA"/>
</dbReference>
<evidence type="ECO:0000313" key="1">
    <source>
        <dbReference type="EMBL" id="QHT22271.1"/>
    </source>
</evidence>
<organism evidence="1">
    <name type="scientific">viral metagenome</name>
    <dbReference type="NCBI Taxonomy" id="1070528"/>
    <lineage>
        <taxon>unclassified sequences</taxon>
        <taxon>metagenomes</taxon>
        <taxon>organismal metagenomes</taxon>
    </lineage>
</organism>
<evidence type="ECO:0008006" key="2">
    <source>
        <dbReference type="Google" id="ProtNLM"/>
    </source>
</evidence>
<reference evidence="1" key="1">
    <citation type="journal article" date="2020" name="Nature">
        <title>Giant virus diversity and host interactions through global metagenomics.</title>
        <authorList>
            <person name="Schulz F."/>
            <person name="Roux S."/>
            <person name="Paez-Espino D."/>
            <person name="Jungbluth S."/>
            <person name="Walsh D.A."/>
            <person name="Denef V.J."/>
            <person name="McMahon K.D."/>
            <person name="Konstantinidis K.T."/>
            <person name="Eloe-Fadrosh E.A."/>
            <person name="Kyrpides N.C."/>
            <person name="Woyke T."/>
        </authorList>
    </citation>
    <scope>NUCLEOTIDE SEQUENCE</scope>
    <source>
        <strain evidence="1">GVMAG-M-3300023179-107</strain>
    </source>
</reference>
<dbReference type="AlphaFoldDB" id="A0A6C0E0X8"/>
<name>A0A6C0E0X8_9ZZZZ</name>
<proteinExistence type="predicted"/>
<accession>A0A6C0E0X8</accession>